<reference evidence="1" key="2">
    <citation type="submission" date="2020-09" db="EMBL/GenBank/DDBJ databases">
        <authorList>
            <person name="Sun Q."/>
            <person name="Ohkuma M."/>
        </authorList>
    </citation>
    <scope>NUCLEOTIDE SEQUENCE</scope>
    <source>
        <strain evidence="1">JCM 3302</strain>
    </source>
</reference>
<dbReference type="PROSITE" id="PS51257">
    <property type="entry name" value="PROKAR_LIPOPROTEIN"/>
    <property type="match status" value="1"/>
</dbReference>
<reference evidence="1" key="1">
    <citation type="journal article" date="2014" name="Int. J. Syst. Evol. Microbiol.">
        <title>Complete genome sequence of Corynebacterium casei LMG S-19264T (=DSM 44701T), isolated from a smear-ripened cheese.</title>
        <authorList>
            <consortium name="US DOE Joint Genome Institute (JGI-PGF)"/>
            <person name="Walter F."/>
            <person name="Albersmeier A."/>
            <person name="Kalinowski J."/>
            <person name="Ruckert C."/>
        </authorList>
    </citation>
    <scope>NUCLEOTIDE SEQUENCE</scope>
    <source>
        <strain evidence="1">JCM 3302</strain>
    </source>
</reference>
<accession>A0A919AHY3</accession>
<dbReference type="RefSeq" id="WP_189907385.1">
    <property type="nucleotide sequence ID" value="NZ_BNBC01000055.1"/>
</dbReference>
<keyword evidence="2" id="KW-1185">Reference proteome</keyword>
<organism evidence="1 2">
    <name type="scientific">Streptomyces spiralis</name>
    <dbReference type="NCBI Taxonomy" id="66376"/>
    <lineage>
        <taxon>Bacteria</taxon>
        <taxon>Bacillati</taxon>
        <taxon>Actinomycetota</taxon>
        <taxon>Actinomycetes</taxon>
        <taxon>Kitasatosporales</taxon>
        <taxon>Streptomycetaceae</taxon>
        <taxon>Streptomyces</taxon>
    </lineage>
</organism>
<evidence type="ECO:0000313" key="1">
    <source>
        <dbReference type="EMBL" id="GHF09141.1"/>
    </source>
</evidence>
<sequence>MIRDKRIVMLGVLVGLLLSGCSEGEKKSYTVPEKLCGAAVAPDLTSALLPAGDKLRVTQSSSGGPATHEFCDVLVDGNIELAIKGVWRPSGTTAKQAADKELVFNSRSTDGGRFALSDDKAFTVVDCKNTEHKAERFSFEVTVAHPTGDISQKMQRFLAAFSEAYHTTLPCQS</sequence>
<gene>
    <name evidence="1" type="ORF">GCM10014715_76260</name>
</gene>
<protein>
    <recommendedName>
        <fullName evidence="3">Lipoprotein</fullName>
    </recommendedName>
</protein>
<comment type="caution">
    <text evidence="1">The sequence shown here is derived from an EMBL/GenBank/DDBJ whole genome shotgun (WGS) entry which is preliminary data.</text>
</comment>
<evidence type="ECO:0000313" key="2">
    <source>
        <dbReference type="Proteomes" id="UP000641386"/>
    </source>
</evidence>
<name>A0A919AHY3_9ACTN</name>
<dbReference type="EMBL" id="BNBC01000055">
    <property type="protein sequence ID" value="GHF09141.1"/>
    <property type="molecule type" value="Genomic_DNA"/>
</dbReference>
<evidence type="ECO:0008006" key="3">
    <source>
        <dbReference type="Google" id="ProtNLM"/>
    </source>
</evidence>
<dbReference type="Proteomes" id="UP000641386">
    <property type="component" value="Unassembled WGS sequence"/>
</dbReference>
<dbReference type="AlphaFoldDB" id="A0A919AHY3"/>
<proteinExistence type="predicted"/>